<dbReference type="InterPro" id="IPR019734">
    <property type="entry name" value="TPR_rpt"/>
</dbReference>
<dbReference type="Pfam" id="PF00691">
    <property type="entry name" value="OmpA"/>
    <property type="match status" value="1"/>
</dbReference>
<evidence type="ECO:0000256" key="1">
    <source>
        <dbReference type="ARBA" id="ARBA00004442"/>
    </source>
</evidence>
<dbReference type="AlphaFoldDB" id="A0A9X2BAB9"/>
<feature type="domain" description="OmpA-like" evidence="6">
    <location>
        <begin position="519"/>
        <end position="633"/>
    </location>
</feature>
<dbReference type="InterPro" id="IPR050330">
    <property type="entry name" value="Bact_OuterMem_StrucFunc"/>
</dbReference>
<evidence type="ECO:0000259" key="6">
    <source>
        <dbReference type="PROSITE" id="PS51123"/>
    </source>
</evidence>
<organism evidence="7 8">
    <name type="scientific">Mucilaginibacter straminoryzae</name>
    <dbReference type="NCBI Taxonomy" id="2932774"/>
    <lineage>
        <taxon>Bacteria</taxon>
        <taxon>Pseudomonadati</taxon>
        <taxon>Bacteroidota</taxon>
        <taxon>Sphingobacteriia</taxon>
        <taxon>Sphingobacteriales</taxon>
        <taxon>Sphingobacteriaceae</taxon>
        <taxon>Mucilaginibacter</taxon>
    </lineage>
</organism>
<dbReference type="SMART" id="SM00028">
    <property type="entry name" value="TPR"/>
    <property type="match status" value="2"/>
</dbReference>
<keyword evidence="2 5" id="KW-0472">Membrane</keyword>
<dbReference type="InterPro" id="IPR006664">
    <property type="entry name" value="OMP_bac"/>
</dbReference>
<dbReference type="EMBL" id="JALJEJ010000008">
    <property type="protein sequence ID" value="MCJ8211231.1"/>
    <property type="molecule type" value="Genomic_DNA"/>
</dbReference>
<feature type="repeat" description="TPR" evidence="4">
    <location>
        <begin position="64"/>
        <end position="97"/>
    </location>
</feature>
<protein>
    <submittedName>
        <fullName evidence="7">OmpA family protein</fullName>
    </submittedName>
</protein>
<keyword evidence="4" id="KW-0802">TPR repeat</keyword>
<evidence type="ECO:0000313" key="7">
    <source>
        <dbReference type="EMBL" id="MCJ8211231.1"/>
    </source>
</evidence>
<dbReference type="PANTHER" id="PTHR30329">
    <property type="entry name" value="STATOR ELEMENT OF FLAGELLAR MOTOR COMPLEX"/>
    <property type="match status" value="1"/>
</dbReference>
<dbReference type="InterPro" id="IPR006665">
    <property type="entry name" value="OmpA-like"/>
</dbReference>
<dbReference type="CDD" id="cd07185">
    <property type="entry name" value="OmpA_C-like"/>
    <property type="match status" value="1"/>
</dbReference>
<dbReference type="Proteomes" id="UP001139450">
    <property type="component" value="Unassembled WGS sequence"/>
</dbReference>
<evidence type="ECO:0000313" key="8">
    <source>
        <dbReference type="Proteomes" id="UP001139450"/>
    </source>
</evidence>
<dbReference type="SUPFAM" id="SSF82171">
    <property type="entry name" value="DPP6 N-terminal domain-like"/>
    <property type="match status" value="1"/>
</dbReference>
<proteinExistence type="predicted"/>
<comment type="caution">
    <text evidence="7">The sequence shown here is derived from an EMBL/GenBank/DDBJ whole genome shotgun (WGS) entry which is preliminary data.</text>
</comment>
<reference evidence="7" key="1">
    <citation type="submission" date="2022-04" db="EMBL/GenBank/DDBJ databases">
        <title>Mucilaginibacter sp. RS28 isolated from freshwater.</title>
        <authorList>
            <person name="Ko S.-R."/>
        </authorList>
    </citation>
    <scope>NUCLEOTIDE SEQUENCE</scope>
    <source>
        <strain evidence="7">RS28</strain>
    </source>
</reference>
<evidence type="ECO:0000256" key="3">
    <source>
        <dbReference type="ARBA" id="ARBA00023237"/>
    </source>
</evidence>
<sequence>MRRILILILLAFPLVIFAQQRPLSTRNEAALKQFAYANSAIDVRKYDEAIKLLTTAIAAEERFIEAHVLLGDLYRVKHQYRESADSYLKAININPEYNQSVYYKLSEMEIGAGRYKDAQMHLVKYLAYPYLQDKDRFYAKKMVADCDFSLKAMQKPVPFKPVALGPEINTTDDEYLPVATADESMLIFTRKINNNEDFYRSLKKAGKWQKAEYLSQQINTPQYNEGAQSISQDGKYLFFTGCNRPDGLGRCDIYISQKKGEDWSKPFDLSPPVNSAAWESQPSISADGKTLYFVSNRRGGYGGYDIWKSTLSAQGWSEPQNLGPNINTAFDEQSPFIHPDDSTLYFASNGWPGMGNKDLFISRLSPKGVWSKPENLGYPINSGGDENGLTITANGSFAFFASNNLNPGRSDFDIYMFELPAAIKPHSVTYVKGTVTDALTKKPIESLVEIIDLDNNQSVYKDASSPLQGDFLATLTSGKNYGLNISRPGYLFYSDNFSLQGHTPKEPFVINVALSPIEIGKKVVLKNIFFDTNQYDLKPQSKAELQKIIEFLNANPTVRVEISGHTDDVGKDQINQTLSENRAKAVYSYLTANGIGGGRLVYKGYGKTLPMVPNSNEENRARNRRTEFKIIGK</sequence>
<dbReference type="InterPro" id="IPR011659">
    <property type="entry name" value="WD40"/>
</dbReference>
<dbReference type="Pfam" id="PF07676">
    <property type="entry name" value="PD40"/>
    <property type="match status" value="3"/>
</dbReference>
<comment type="subcellular location">
    <subcellularLocation>
        <location evidence="1">Cell outer membrane</location>
    </subcellularLocation>
</comment>
<dbReference type="InterPro" id="IPR011042">
    <property type="entry name" value="6-blade_b-propeller_TolB-like"/>
</dbReference>
<dbReference type="PRINTS" id="PR01021">
    <property type="entry name" value="OMPADOMAIN"/>
</dbReference>
<dbReference type="RefSeq" id="WP_245131666.1">
    <property type="nucleotide sequence ID" value="NZ_JALJEJ010000008.1"/>
</dbReference>
<name>A0A9X2BAB9_9SPHI</name>
<dbReference type="SUPFAM" id="SSF103088">
    <property type="entry name" value="OmpA-like"/>
    <property type="match status" value="1"/>
</dbReference>
<dbReference type="PROSITE" id="PS01068">
    <property type="entry name" value="OMPA_1"/>
    <property type="match status" value="1"/>
</dbReference>
<dbReference type="SUPFAM" id="SSF48452">
    <property type="entry name" value="TPR-like"/>
    <property type="match status" value="1"/>
</dbReference>
<dbReference type="PROSITE" id="PS50005">
    <property type="entry name" value="TPR"/>
    <property type="match status" value="1"/>
</dbReference>
<evidence type="ECO:0000256" key="4">
    <source>
        <dbReference type="PROSITE-ProRule" id="PRU00339"/>
    </source>
</evidence>
<dbReference type="Gene3D" id="3.30.1330.60">
    <property type="entry name" value="OmpA-like domain"/>
    <property type="match status" value="1"/>
</dbReference>
<dbReference type="PROSITE" id="PS51123">
    <property type="entry name" value="OMPA_2"/>
    <property type="match status" value="1"/>
</dbReference>
<dbReference type="InterPro" id="IPR006690">
    <property type="entry name" value="OMPA-like_CS"/>
</dbReference>
<dbReference type="InterPro" id="IPR036737">
    <property type="entry name" value="OmpA-like_sf"/>
</dbReference>
<dbReference type="GO" id="GO:0009279">
    <property type="term" value="C:cell outer membrane"/>
    <property type="evidence" value="ECO:0007669"/>
    <property type="project" value="UniProtKB-SubCell"/>
</dbReference>
<dbReference type="PANTHER" id="PTHR30329:SF21">
    <property type="entry name" value="LIPOPROTEIN YIAD-RELATED"/>
    <property type="match status" value="1"/>
</dbReference>
<dbReference type="Gene3D" id="2.120.10.30">
    <property type="entry name" value="TolB, C-terminal domain"/>
    <property type="match status" value="1"/>
</dbReference>
<dbReference type="InterPro" id="IPR011990">
    <property type="entry name" value="TPR-like_helical_dom_sf"/>
</dbReference>
<dbReference type="Gene3D" id="1.25.40.10">
    <property type="entry name" value="Tetratricopeptide repeat domain"/>
    <property type="match status" value="1"/>
</dbReference>
<evidence type="ECO:0000256" key="5">
    <source>
        <dbReference type="PROSITE-ProRule" id="PRU00473"/>
    </source>
</evidence>
<evidence type="ECO:0000256" key="2">
    <source>
        <dbReference type="ARBA" id="ARBA00023136"/>
    </source>
</evidence>
<gene>
    <name evidence="7" type="ORF">MUY27_16050</name>
</gene>
<keyword evidence="8" id="KW-1185">Reference proteome</keyword>
<keyword evidence="3" id="KW-0998">Cell outer membrane</keyword>
<dbReference type="Gene3D" id="2.60.40.1120">
    <property type="entry name" value="Carboxypeptidase-like, regulatory domain"/>
    <property type="match status" value="1"/>
</dbReference>
<accession>A0A9X2BAB9</accession>